<feature type="chain" id="PRO_5034726153" evidence="2">
    <location>
        <begin position="19"/>
        <end position="256"/>
    </location>
</feature>
<feature type="region of interest" description="Disordered" evidence="1">
    <location>
        <begin position="89"/>
        <end position="127"/>
    </location>
</feature>
<dbReference type="Proteomes" id="UP000623467">
    <property type="component" value="Unassembled WGS sequence"/>
</dbReference>
<evidence type="ECO:0000313" key="4">
    <source>
        <dbReference type="Proteomes" id="UP000623467"/>
    </source>
</evidence>
<protein>
    <submittedName>
        <fullName evidence="3">Uncharacterized protein</fullName>
    </submittedName>
</protein>
<comment type="caution">
    <text evidence="3">The sequence shown here is derived from an EMBL/GenBank/DDBJ whole genome shotgun (WGS) entry which is preliminary data.</text>
</comment>
<evidence type="ECO:0000256" key="2">
    <source>
        <dbReference type="SAM" id="SignalP"/>
    </source>
</evidence>
<keyword evidence="2" id="KW-0732">Signal</keyword>
<evidence type="ECO:0000256" key="1">
    <source>
        <dbReference type="SAM" id="MobiDB-lite"/>
    </source>
</evidence>
<dbReference type="AlphaFoldDB" id="A0A8H7CLP3"/>
<reference evidence="3" key="1">
    <citation type="submission" date="2020-05" db="EMBL/GenBank/DDBJ databases">
        <title>Mycena genomes resolve the evolution of fungal bioluminescence.</title>
        <authorList>
            <person name="Tsai I.J."/>
        </authorList>
    </citation>
    <scope>NUCLEOTIDE SEQUENCE</scope>
    <source>
        <strain evidence="3">160909Yilan</strain>
    </source>
</reference>
<dbReference type="OrthoDB" id="3013898at2759"/>
<gene>
    <name evidence="3" type="ORF">MSAN_02127200</name>
</gene>
<evidence type="ECO:0000313" key="3">
    <source>
        <dbReference type="EMBL" id="KAF7340557.1"/>
    </source>
</evidence>
<accession>A0A8H7CLP3</accession>
<sequence length="256" mass="25609">MKSLAIFCTLLAARFVAAQSPVHCTLMGNVSLYWGTTEETPATATPLGWSTSATAPTDATGHGLLAVRSTVSPTLWGAFSCVGSLTRRANGGTSSGPPGGTGGGNGNGNGNGGGTGGTGGTGVTPPATTQVNMFGAIADQGSNLCLTASALQFGNITVTRASCINALNTTPWFSQAWQWTMTEVNGVIVAGNLSSLVFMGTENQAALPLNTLTDYVPSLVGSGVGAYVAFDEVVGGVNPAEAGFVPGLVVNFADLV</sequence>
<feature type="signal peptide" evidence="2">
    <location>
        <begin position="1"/>
        <end position="18"/>
    </location>
</feature>
<proteinExistence type="predicted"/>
<keyword evidence="4" id="KW-1185">Reference proteome</keyword>
<organism evidence="3 4">
    <name type="scientific">Mycena sanguinolenta</name>
    <dbReference type="NCBI Taxonomy" id="230812"/>
    <lineage>
        <taxon>Eukaryota</taxon>
        <taxon>Fungi</taxon>
        <taxon>Dikarya</taxon>
        <taxon>Basidiomycota</taxon>
        <taxon>Agaricomycotina</taxon>
        <taxon>Agaricomycetes</taxon>
        <taxon>Agaricomycetidae</taxon>
        <taxon>Agaricales</taxon>
        <taxon>Marasmiineae</taxon>
        <taxon>Mycenaceae</taxon>
        <taxon>Mycena</taxon>
    </lineage>
</organism>
<feature type="compositionally biased region" description="Gly residues" evidence="1">
    <location>
        <begin position="93"/>
        <end position="122"/>
    </location>
</feature>
<dbReference type="EMBL" id="JACAZH010000030">
    <property type="protein sequence ID" value="KAF7340557.1"/>
    <property type="molecule type" value="Genomic_DNA"/>
</dbReference>
<name>A0A8H7CLP3_9AGAR</name>